<name>A0A9D1QB17_9FIRM</name>
<comment type="caution">
    <text evidence="2">The sequence shown here is derived from an EMBL/GenBank/DDBJ whole genome shotgun (WGS) entry which is preliminary data.</text>
</comment>
<keyword evidence="1" id="KW-0472">Membrane</keyword>
<keyword evidence="1" id="KW-0812">Transmembrane</keyword>
<evidence type="ECO:0000313" key="3">
    <source>
        <dbReference type="Proteomes" id="UP000823933"/>
    </source>
</evidence>
<organism evidence="2 3">
    <name type="scientific">Candidatus Faecalibacterium intestinigallinarum</name>
    <dbReference type="NCBI Taxonomy" id="2838581"/>
    <lineage>
        <taxon>Bacteria</taxon>
        <taxon>Bacillati</taxon>
        <taxon>Bacillota</taxon>
        <taxon>Clostridia</taxon>
        <taxon>Eubacteriales</taxon>
        <taxon>Oscillospiraceae</taxon>
        <taxon>Faecalibacterium</taxon>
    </lineage>
</organism>
<proteinExistence type="predicted"/>
<dbReference type="AlphaFoldDB" id="A0A9D1QB17"/>
<feature type="transmembrane region" description="Helical" evidence="1">
    <location>
        <begin position="127"/>
        <end position="149"/>
    </location>
</feature>
<evidence type="ECO:0000313" key="2">
    <source>
        <dbReference type="EMBL" id="HIW09314.1"/>
    </source>
</evidence>
<dbReference type="Proteomes" id="UP000823933">
    <property type="component" value="Unassembled WGS sequence"/>
</dbReference>
<protein>
    <submittedName>
        <fullName evidence="2">Uncharacterized protein</fullName>
    </submittedName>
</protein>
<feature type="transmembrane region" description="Helical" evidence="1">
    <location>
        <begin position="161"/>
        <end position="181"/>
    </location>
</feature>
<reference evidence="2" key="1">
    <citation type="journal article" date="2021" name="PeerJ">
        <title>Extensive microbial diversity within the chicken gut microbiome revealed by metagenomics and culture.</title>
        <authorList>
            <person name="Gilroy R."/>
            <person name="Ravi A."/>
            <person name="Getino M."/>
            <person name="Pursley I."/>
            <person name="Horton D.L."/>
            <person name="Alikhan N.F."/>
            <person name="Baker D."/>
            <person name="Gharbi K."/>
            <person name="Hall N."/>
            <person name="Watson M."/>
            <person name="Adriaenssens E.M."/>
            <person name="Foster-Nyarko E."/>
            <person name="Jarju S."/>
            <person name="Secka A."/>
            <person name="Antonio M."/>
            <person name="Oren A."/>
            <person name="Chaudhuri R.R."/>
            <person name="La Ragione R."/>
            <person name="Hildebrand F."/>
            <person name="Pallen M.J."/>
        </authorList>
    </citation>
    <scope>NUCLEOTIDE SEQUENCE</scope>
    <source>
        <strain evidence="2">ChiHcolR34-3080</strain>
    </source>
</reference>
<feature type="transmembrane region" description="Helical" evidence="1">
    <location>
        <begin position="66"/>
        <end position="90"/>
    </location>
</feature>
<reference evidence="2" key="2">
    <citation type="submission" date="2021-04" db="EMBL/GenBank/DDBJ databases">
        <authorList>
            <person name="Gilroy R."/>
        </authorList>
    </citation>
    <scope>NUCLEOTIDE SEQUENCE</scope>
    <source>
        <strain evidence="2">ChiHcolR34-3080</strain>
    </source>
</reference>
<gene>
    <name evidence="2" type="ORF">H9890_07960</name>
</gene>
<sequence length="212" mass="22732">MSSEKSNIPFRTLSIVLAAGSAIIPFAKWFRLDIAGLASLFSIDTSFSIFQLRDAILAIYGQVPPAYSLVLILFVAMAVLQAVSAAALFLKHATSSLVSTAACIYSTLLSLVAIAFCTYVSSQSGGFTLGFTLFPVLAIALAVGESICVAKEEGRPFLTRAQLLSLLLLVVGAVIWGFIVSLAHTSLLGDIILFLAVFQYWVMFVCFRTSNE</sequence>
<feature type="transmembrane region" description="Helical" evidence="1">
    <location>
        <begin position="102"/>
        <end position="121"/>
    </location>
</feature>
<accession>A0A9D1QB17</accession>
<feature type="transmembrane region" description="Helical" evidence="1">
    <location>
        <begin position="12"/>
        <end position="30"/>
    </location>
</feature>
<dbReference type="EMBL" id="DXHQ01000093">
    <property type="protein sequence ID" value="HIW09314.1"/>
    <property type="molecule type" value="Genomic_DNA"/>
</dbReference>
<evidence type="ECO:0000256" key="1">
    <source>
        <dbReference type="SAM" id="Phobius"/>
    </source>
</evidence>
<keyword evidence="1" id="KW-1133">Transmembrane helix</keyword>
<feature type="transmembrane region" description="Helical" evidence="1">
    <location>
        <begin position="187"/>
        <end position="207"/>
    </location>
</feature>